<dbReference type="Proteomes" id="UP000324222">
    <property type="component" value="Unassembled WGS sequence"/>
</dbReference>
<dbReference type="EMBL" id="VSRR010011642">
    <property type="protein sequence ID" value="MPC53464.1"/>
    <property type="molecule type" value="Genomic_DNA"/>
</dbReference>
<name>A0A5B7GA98_PORTR</name>
<evidence type="ECO:0000313" key="1">
    <source>
        <dbReference type="EMBL" id="MPC53464.1"/>
    </source>
</evidence>
<comment type="caution">
    <text evidence="1">The sequence shown here is derived from an EMBL/GenBank/DDBJ whole genome shotgun (WGS) entry which is preliminary data.</text>
</comment>
<proteinExistence type="predicted"/>
<protein>
    <submittedName>
        <fullName evidence="1">Uncharacterized protein</fullName>
    </submittedName>
</protein>
<organism evidence="1 2">
    <name type="scientific">Portunus trituberculatus</name>
    <name type="common">Swimming crab</name>
    <name type="synonym">Neptunus trituberculatus</name>
    <dbReference type="NCBI Taxonomy" id="210409"/>
    <lineage>
        <taxon>Eukaryota</taxon>
        <taxon>Metazoa</taxon>
        <taxon>Ecdysozoa</taxon>
        <taxon>Arthropoda</taxon>
        <taxon>Crustacea</taxon>
        <taxon>Multicrustacea</taxon>
        <taxon>Malacostraca</taxon>
        <taxon>Eumalacostraca</taxon>
        <taxon>Eucarida</taxon>
        <taxon>Decapoda</taxon>
        <taxon>Pleocyemata</taxon>
        <taxon>Brachyura</taxon>
        <taxon>Eubrachyura</taxon>
        <taxon>Portunoidea</taxon>
        <taxon>Portunidae</taxon>
        <taxon>Portuninae</taxon>
        <taxon>Portunus</taxon>
    </lineage>
</organism>
<dbReference type="AlphaFoldDB" id="A0A5B7GA98"/>
<keyword evidence="2" id="KW-1185">Reference proteome</keyword>
<reference evidence="1 2" key="1">
    <citation type="submission" date="2019-05" db="EMBL/GenBank/DDBJ databases">
        <title>Another draft genome of Portunus trituberculatus and its Hox gene families provides insights of decapod evolution.</title>
        <authorList>
            <person name="Jeong J.-H."/>
            <person name="Song I."/>
            <person name="Kim S."/>
            <person name="Choi T."/>
            <person name="Kim D."/>
            <person name="Ryu S."/>
            <person name="Kim W."/>
        </authorList>
    </citation>
    <scope>NUCLEOTIDE SEQUENCE [LARGE SCALE GENOMIC DNA]</scope>
    <source>
        <tissue evidence="1">Muscle</tissue>
    </source>
</reference>
<evidence type="ECO:0000313" key="2">
    <source>
        <dbReference type="Proteomes" id="UP000324222"/>
    </source>
</evidence>
<sequence length="123" mass="12921">MRARHGNVLPLLEGTRMPHGAPSGPLDGLGHTAHHLGDRIVGSSVFSFLSATYFASVRPMQYGISPSISFPCPTMAGLTCTGGLRVCLQTLWSWATQGTHIPATCLGSDLASGLQSGWWGADV</sequence>
<gene>
    <name evidence="1" type="ORF">E2C01_047357</name>
</gene>
<accession>A0A5B7GA98</accession>